<comment type="caution">
    <text evidence="1">The sequence shown here is derived from an EMBL/GenBank/DDBJ whole genome shotgun (WGS) entry which is preliminary data.</text>
</comment>
<evidence type="ECO:0000313" key="2">
    <source>
        <dbReference type="Proteomes" id="UP000186758"/>
    </source>
</evidence>
<dbReference type="AlphaFoldDB" id="A0A1Q9YLI5"/>
<sequence>MKVLILTEYIVPDFAVASIRWTKLGKYLKKKHAFDQIDVLTTDKSSFLEQKADSTLGNDRQYFDGMYLAECPFWVKWRRILWAQIRKWKKPPEKRHKSIDTLRSSILSQEDQRICSSFESVISRMDFTQYDVVISSYGPIWPVIIGSRIREVNPSLLWVVDFRDQWLRDFDPKVERERKLYWARTSTRQADLFFQVNDQLDLIETWGKPVLTIPNGFDPEDRQEIQTADRFIIAYTGTLYRTDDLQPFFQVLKDLGRSGELDFRDVSLVYAGNNSGSFGEEVRQAGLEEIYTDLGLVDRKESLQLQARSSILLMAGWTSESDVVEWSGKMYEYMMAARPVVYMMNTTIPWTLPARDMHKLGGVCYESCRHEETLPELREYVRKMYRMWKDTGQVQVEQDQNYIDQYRYDVIAGQVYDVLRRELDRRKS</sequence>
<name>A0A1Q9YLI5_9FIRM</name>
<organism evidence="1 2">
    <name type="scientific">Faecalibaculum rodentium</name>
    <dbReference type="NCBI Taxonomy" id="1702221"/>
    <lineage>
        <taxon>Bacteria</taxon>
        <taxon>Bacillati</taxon>
        <taxon>Bacillota</taxon>
        <taxon>Erysipelotrichia</taxon>
        <taxon>Erysipelotrichales</taxon>
        <taxon>Erysipelotrichaceae</taxon>
        <taxon>Faecalibaculum</taxon>
    </lineage>
</organism>
<accession>A0A1Q9YLI5</accession>
<protein>
    <recommendedName>
        <fullName evidence="3">Glycosyltransferase subfamily 4-like N-terminal domain-containing protein</fullName>
    </recommendedName>
</protein>
<proteinExistence type="predicted"/>
<dbReference type="Proteomes" id="UP000186758">
    <property type="component" value="Unassembled WGS sequence"/>
</dbReference>
<dbReference type="Gene3D" id="3.40.50.2000">
    <property type="entry name" value="Glycogen Phosphorylase B"/>
    <property type="match status" value="1"/>
</dbReference>
<evidence type="ECO:0000313" key="1">
    <source>
        <dbReference type="EMBL" id="OLU45771.1"/>
    </source>
</evidence>
<reference evidence="1 2" key="1">
    <citation type="submission" date="2016-11" db="EMBL/GenBank/DDBJ databases">
        <title>Description of two novel members of the family Erysipelotrichaceae: Ileibacterium lipovorans gen. nov., sp. nov. and Dubosiella newyorkensis, gen. nov., sp. nov.</title>
        <authorList>
            <person name="Cox L.M."/>
            <person name="Sohn J."/>
            <person name="Tyrrell K.L."/>
            <person name="Citron D.M."/>
            <person name="Lawson P.A."/>
            <person name="Patel N.B."/>
            <person name="Iizumi T."/>
            <person name="Perez-Perez G.I."/>
            <person name="Goldstein E.J."/>
            <person name="Blaser M.J."/>
        </authorList>
    </citation>
    <scope>NUCLEOTIDE SEQUENCE [LARGE SCALE GENOMIC DNA]</scope>
    <source>
        <strain evidence="1 2">NYU-BL-K8</strain>
    </source>
</reference>
<dbReference type="SUPFAM" id="SSF53756">
    <property type="entry name" value="UDP-Glycosyltransferase/glycogen phosphorylase"/>
    <property type="match status" value="1"/>
</dbReference>
<dbReference type="EMBL" id="MPJZ01000044">
    <property type="protein sequence ID" value="OLU45771.1"/>
    <property type="molecule type" value="Genomic_DNA"/>
</dbReference>
<gene>
    <name evidence="1" type="ORF">BO223_04080</name>
</gene>
<evidence type="ECO:0008006" key="3">
    <source>
        <dbReference type="Google" id="ProtNLM"/>
    </source>
</evidence>